<evidence type="ECO:0000256" key="1">
    <source>
        <dbReference type="ARBA" id="ARBA00004651"/>
    </source>
</evidence>
<evidence type="ECO:0000259" key="9">
    <source>
        <dbReference type="PROSITE" id="PS50893"/>
    </source>
</evidence>
<dbReference type="EMBL" id="JBIRUQ010000004">
    <property type="protein sequence ID" value="MFI1462835.1"/>
    <property type="molecule type" value="Genomic_DNA"/>
</dbReference>
<sequence>MARPPVDPRLWRYARSARNYLVLSVGLSLLTTVAIVAAAVLLGRVLAGVITDPGQRSVAAWHTELVLLAIAVAVRVLAAWWQARIAHRAGVRVVAELEQSVLAAGAGLPPRELETRRTELAVVVSSGLSGLRPYLTGYVPALLLAVLVPPVVLVVIAAHDLTSAAIVVITLPLIPIFMVLIGLLTEGRARATLDATTRLSDQLLDLFAGMPTLRALGRETGTATETPGRTMSRQVRELGESLHRRTMSALRIAFLSSMVLELLATLSVALVAVAIGMRLVHGDMCLYAGVVALVLAPEVYLPLRTVGERFHAAQDGMAAADKAFAILDPAGTEDGNRSDPAHDREQAISEKSSAAGAGGPGRAASSGRGVIELRDLTVESRDGAAPDGLWAQLRPGAVTALTGPNGSGKSTVLQAILGLIEPTRGAVFADGVDIRQLPADQWWQRLAWLPQRPVLVPGTLRENLELLGATVSGSPRRGAARVLSELDAACATTGFDTVLESLPAGWDTVVGSGGIGLSLGQRQRLALTRVLAAGRPIVLLDEPTAHLDADSETAVAGALTTLARTGVTVVVVAHRPALLSAADEIVTVPSTARRVAR</sequence>
<evidence type="ECO:0000256" key="3">
    <source>
        <dbReference type="ARBA" id="ARBA00022741"/>
    </source>
</evidence>
<evidence type="ECO:0000313" key="12">
    <source>
        <dbReference type="Proteomes" id="UP001611263"/>
    </source>
</evidence>
<dbReference type="Gene3D" id="1.20.1560.10">
    <property type="entry name" value="ABC transporter type 1, transmembrane domain"/>
    <property type="match status" value="1"/>
</dbReference>
<dbReference type="PROSITE" id="PS50929">
    <property type="entry name" value="ABC_TM1F"/>
    <property type="match status" value="1"/>
</dbReference>
<feature type="domain" description="ABC transmembrane type-1" evidence="10">
    <location>
        <begin position="22"/>
        <end position="315"/>
    </location>
</feature>
<keyword evidence="5 8" id="KW-1133">Transmembrane helix</keyword>
<feature type="transmembrane region" description="Helical" evidence="8">
    <location>
        <begin position="20"/>
        <end position="47"/>
    </location>
</feature>
<evidence type="ECO:0000256" key="2">
    <source>
        <dbReference type="ARBA" id="ARBA00022692"/>
    </source>
</evidence>
<dbReference type="InterPro" id="IPR011527">
    <property type="entry name" value="ABC1_TM_dom"/>
</dbReference>
<keyword evidence="6 8" id="KW-0472">Membrane</keyword>
<dbReference type="SUPFAM" id="SSF90123">
    <property type="entry name" value="ABC transporter transmembrane region"/>
    <property type="match status" value="1"/>
</dbReference>
<keyword evidence="12" id="KW-1185">Reference proteome</keyword>
<dbReference type="SMART" id="SM00382">
    <property type="entry name" value="AAA"/>
    <property type="match status" value="1"/>
</dbReference>
<dbReference type="InterPro" id="IPR027417">
    <property type="entry name" value="P-loop_NTPase"/>
</dbReference>
<dbReference type="CDD" id="cd03228">
    <property type="entry name" value="ABCC_MRP_Like"/>
    <property type="match status" value="1"/>
</dbReference>
<comment type="caution">
    <text evidence="11">The sequence shown here is derived from an EMBL/GenBank/DDBJ whole genome shotgun (WGS) entry which is preliminary data.</text>
</comment>
<keyword evidence="4" id="KW-0067">ATP-binding</keyword>
<dbReference type="Pfam" id="PF00664">
    <property type="entry name" value="ABC_membrane"/>
    <property type="match status" value="1"/>
</dbReference>
<evidence type="ECO:0000256" key="6">
    <source>
        <dbReference type="ARBA" id="ARBA00023136"/>
    </source>
</evidence>
<evidence type="ECO:0000256" key="4">
    <source>
        <dbReference type="ARBA" id="ARBA00022840"/>
    </source>
</evidence>
<dbReference type="InterPro" id="IPR003439">
    <property type="entry name" value="ABC_transporter-like_ATP-bd"/>
</dbReference>
<proteinExistence type="predicted"/>
<dbReference type="InterPro" id="IPR003593">
    <property type="entry name" value="AAA+_ATPase"/>
</dbReference>
<evidence type="ECO:0000259" key="10">
    <source>
        <dbReference type="PROSITE" id="PS50929"/>
    </source>
</evidence>
<dbReference type="InterPro" id="IPR014216">
    <property type="entry name" value="ABC_transptr_CydD"/>
</dbReference>
<evidence type="ECO:0000256" key="5">
    <source>
        <dbReference type="ARBA" id="ARBA00022989"/>
    </source>
</evidence>
<organism evidence="11 12">
    <name type="scientific">Nocardia carnea</name>
    <dbReference type="NCBI Taxonomy" id="37328"/>
    <lineage>
        <taxon>Bacteria</taxon>
        <taxon>Bacillati</taxon>
        <taxon>Actinomycetota</taxon>
        <taxon>Actinomycetes</taxon>
        <taxon>Mycobacteriales</taxon>
        <taxon>Nocardiaceae</taxon>
        <taxon>Nocardia</taxon>
    </lineage>
</organism>
<name>A0ABW7TPQ9_9NOCA</name>
<feature type="transmembrane region" description="Helical" evidence="8">
    <location>
        <begin position="135"/>
        <end position="158"/>
    </location>
</feature>
<dbReference type="PROSITE" id="PS50893">
    <property type="entry name" value="ABC_TRANSPORTER_2"/>
    <property type="match status" value="1"/>
</dbReference>
<evidence type="ECO:0000313" key="11">
    <source>
        <dbReference type="EMBL" id="MFI1462835.1"/>
    </source>
</evidence>
<dbReference type="Pfam" id="PF00005">
    <property type="entry name" value="ABC_tran"/>
    <property type="match status" value="1"/>
</dbReference>
<dbReference type="RefSeq" id="WP_033244096.1">
    <property type="nucleotide sequence ID" value="NZ_JBIRUQ010000004.1"/>
</dbReference>
<dbReference type="NCBIfam" id="TIGR02857">
    <property type="entry name" value="CydD"/>
    <property type="match status" value="1"/>
</dbReference>
<comment type="subcellular location">
    <subcellularLocation>
        <location evidence="1">Cell membrane</location>
        <topology evidence="1">Multi-pass membrane protein</topology>
    </subcellularLocation>
</comment>
<dbReference type="GeneID" id="93503420"/>
<feature type="transmembrane region" description="Helical" evidence="8">
    <location>
        <begin position="252"/>
        <end position="280"/>
    </location>
</feature>
<accession>A0ABW7TPQ9</accession>
<dbReference type="Gene3D" id="3.40.50.300">
    <property type="entry name" value="P-loop containing nucleotide triphosphate hydrolases"/>
    <property type="match status" value="1"/>
</dbReference>
<evidence type="ECO:0000256" key="7">
    <source>
        <dbReference type="SAM" id="MobiDB-lite"/>
    </source>
</evidence>
<feature type="domain" description="ABC transporter" evidence="9">
    <location>
        <begin position="371"/>
        <end position="597"/>
    </location>
</feature>
<dbReference type="PANTHER" id="PTHR24221:SF590">
    <property type="entry name" value="COMPONENT LINKED WITH THE ASSEMBLY OF CYTOCHROME' TRANSPORT TRANSMEMBRANE ATP-BINDING PROTEIN ABC TRANSPORTER CYDD-RELATED"/>
    <property type="match status" value="1"/>
</dbReference>
<evidence type="ECO:0000256" key="8">
    <source>
        <dbReference type="SAM" id="Phobius"/>
    </source>
</evidence>
<protein>
    <submittedName>
        <fullName evidence="11">Thiol reductant ABC exporter subunit CydD</fullName>
    </submittedName>
</protein>
<feature type="transmembrane region" description="Helical" evidence="8">
    <location>
        <begin position="59"/>
        <end position="78"/>
    </location>
</feature>
<reference evidence="11 12" key="1">
    <citation type="submission" date="2024-10" db="EMBL/GenBank/DDBJ databases">
        <title>The Natural Products Discovery Center: Release of the First 8490 Sequenced Strains for Exploring Actinobacteria Biosynthetic Diversity.</title>
        <authorList>
            <person name="Kalkreuter E."/>
            <person name="Kautsar S.A."/>
            <person name="Yang D."/>
            <person name="Bader C.D."/>
            <person name="Teijaro C.N."/>
            <person name="Fluegel L."/>
            <person name="Davis C.M."/>
            <person name="Simpson J.R."/>
            <person name="Lauterbach L."/>
            <person name="Steele A.D."/>
            <person name="Gui C."/>
            <person name="Meng S."/>
            <person name="Li G."/>
            <person name="Viehrig K."/>
            <person name="Ye F."/>
            <person name="Su P."/>
            <person name="Kiefer A.F."/>
            <person name="Nichols A."/>
            <person name="Cepeda A.J."/>
            <person name="Yan W."/>
            <person name="Fan B."/>
            <person name="Jiang Y."/>
            <person name="Adhikari A."/>
            <person name="Zheng C.-J."/>
            <person name="Schuster L."/>
            <person name="Cowan T.M."/>
            <person name="Smanski M.J."/>
            <person name="Chevrette M.G."/>
            <person name="De Carvalho L.P.S."/>
            <person name="Shen B."/>
        </authorList>
    </citation>
    <scope>NUCLEOTIDE SEQUENCE [LARGE SCALE GENOMIC DNA]</scope>
    <source>
        <strain evidence="11 12">NPDC020568</strain>
    </source>
</reference>
<dbReference type="InterPro" id="IPR036640">
    <property type="entry name" value="ABC1_TM_sf"/>
</dbReference>
<dbReference type="Proteomes" id="UP001611263">
    <property type="component" value="Unassembled WGS sequence"/>
</dbReference>
<gene>
    <name evidence="11" type="primary">cydD</name>
    <name evidence="11" type="ORF">ACH4WX_19150</name>
</gene>
<dbReference type="PANTHER" id="PTHR24221">
    <property type="entry name" value="ATP-BINDING CASSETTE SUB-FAMILY B"/>
    <property type="match status" value="1"/>
</dbReference>
<feature type="transmembrane region" description="Helical" evidence="8">
    <location>
        <begin position="164"/>
        <end position="184"/>
    </location>
</feature>
<keyword evidence="3" id="KW-0547">Nucleotide-binding</keyword>
<keyword evidence="2 8" id="KW-0812">Transmembrane</keyword>
<dbReference type="InterPro" id="IPR039421">
    <property type="entry name" value="Type_1_exporter"/>
</dbReference>
<feature type="region of interest" description="Disordered" evidence="7">
    <location>
        <begin position="329"/>
        <end position="366"/>
    </location>
</feature>
<feature type="compositionally biased region" description="Basic and acidic residues" evidence="7">
    <location>
        <begin position="334"/>
        <end position="348"/>
    </location>
</feature>
<dbReference type="SUPFAM" id="SSF52540">
    <property type="entry name" value="P-loop containing nucleoside triphosphate hydrolases"/>
    <property type="match status" value="1"/>
</dbReference>
<dbReference type="CDD" id="cd18584">
    <property type="entry name" value="ABC_6TM_AarD_CydD"/>
    <property type="match status" value="1"/>
</dbReference>